<gene>
    <name evidence="6" type="ORF">MACK_000200</name>
</gene>
<organism evidence="6 7">
    <name type="scientific">Theileria orientalis</name>
    <dbReference type="NCBI Taxonomy" id="68886"/>
    <lineage>
        <taxon>Eukaryota</taxon>
        <taxon>Sar</taxon>
        <taxon>Alveolata</taxon>
        <taxon>Apicomplexa</taxon>
        <taxon>Aconoidasida</taxon>
        <taxon>Piroplasmida</taxon>
        <taxon>Theileriidae</taxon>
        <taxon>Theileria</taxon>
    </lineage>
</organism>
<dbReference type="PANTHER" id="PTHR12838:SF0">
    <property type="entry name" value="U3 SMALL NUCLEOLAR RNA-ASSOCIATED PROTEIN 11-RELATED"/>
    <property type="match status" value="1"/>
</dbReference>
<protein>
    <recommendedName>
        <fullName evidence="8">U3 small nucleolar RNA-associated protein 11</fullName>
    </recommendedName>
</protein>
<keyword evidence="3" id="KW-0698">rRNA processing</keyword>
<dbReference type="PANTHER" id="PTHR12838">
    <property type="entry name" value="U3 SMALL NUCLEOLAR RNA-ASSOCIATED PROTEIN 11"/>
    <property type="match status" value="1"/>
</dbReference>
<dbReference type="Proteomes" id="UP000244811">
    <property type="component" value="Chromosome 1"/>
</dbReference>
<dbReference type="GO" id="GO:0032040">
    <property type="term" value="C:small-subunit processome"/>
    <property type="evidence" value="ECO:0007669"/>
    <property type="project" value="InterPro"/>
</dbReference>
<reference evidence="6" key="1">
    <citation type="submission" date="2022-07" db="EMBL/GenBank/DDBJ databases">
        <title>Evaluation of T. orientalis genome assembly methods using nanopore sequencing and analysis of variation between genomes.</title>
        <authorList>
            <person name="Yam J."/>
            <person name="Micallef M.L."/>
            <person name="Liu M."/>
            <person name="Djordjevic S.P."/>
            <person name="Bogema D.R."/>
            <person name="Jenkins C."/>
        </authorList>
    </citation>
    <scope>NUCLEOTIDE SEQUENCE</scope>
    <source>
        <strain evidence="6">Goon Nure</strain>
    </source>
</reference>
<evidence type="ECO:0000313" key="6">
    <source>
        <dbReference type="EMBL" id="UKK00130.2"/>
    </source>
</evidence>
<dbReference type="InterPro" id="IPR007144">
    <property type="entry name" value="SSU_processome_Utp11"/>
</dbReference>
<feature type="region of interest" description="Disordered" evidence="5">
    <location>
        <begin position="238"/>
        <end position="267"/>
    </location>
</feature>
<name>A0A976M9F9_THEOR</name>
<accession>A0A976M9F9</accession>
<feature type="compositionally biased region" description="Basic and acidic residues" evidence="5">
    <location>
        <begin position="257"/>
        <end position="267"/>
    </location>
</feature>
<feature type="compositionally biased region" description="Basic residues" evidence="5">
    <location>
        <begin position="241"/>
        <end position="256"/>
    </location>
</feature>
<feature type="region of interest" description="Disordered" evidence="5">
    <location>
        <begin position="165"/>
        <end position="210"/>
    </location>
</feature>
<dbReference type="AlphaFoldDB" id="A0A976M9F9"/>
<keyword evidence="4" id="KW-0539">Nucleus</keyword>
<dbReference type="Pfam" id="PF03998">
    <property type="entry name" value="Utp11"/>
    <property type="match status" value="1"/>
</dbReference>
<dbReference type="GO" id="GO:0006364">
    <property type="term" value="P:rRNA processing"/>
    <property type="evidence" value="ECO:0007669"/>
    <property type="project" value="UniProtKB-KW"/>
</dbReference>
<evidence type="ECO:0000256" key="3">
    <source>
        <dbReference type="ARBA" id="ARBA00022552"/>
    </source>
</evidence>
<evidence type="ECO:0000256" key="5">
    <source>
        <dbReference type="SAM" id="MobiDB-lite"/>
    </source>
</evidence>
<sequence length="267" mass="30577">MANDGLKHVVHRRVHLERSQPEHRKRKVGQYLEKKADYKKRSERYHVREKLIKELSAKTRFRNEDEFNFKMIHGKIGSEGQVILESEESARKRKLTEKGKMKSELNKIDTNMFVVNHKQNVVNKRLERMIASNVGLVSKSKPAVVSTGSGGVNGRKATKSEHILYESSDSELENVTSAKTTGTSTSGRSTSSRTRSGSNTTKGGTDGQHEHLFKLSDMFNSKKDLDALRAKLEDRRNLTVAKHKKRQVRRVRNSKARIHEYPTERLK</sequence>
<evidence type="ECO:0000256" key="1">
    <source>
        <dbReference type="ARBA" id="ARBA00004604"/>
    </source>
</evidence>
<dbReference type="EMBL" id="CP056069">
    <property type="protein sequence ID" value="UKK00130.2"/>
    <property type="molecule type" value="Genomic_DNA"/>
</dbReference>
<evidence type="ECO:0000256" key="4">
    <source>
        <dbReference type="ARBA" id="ARBA00023242"/>
    </source>
</evidence>
<proteinExistence type="inferred from homology"/>
<feature type="compositionally biased region" description="Low complexity" evidence="5">
    <location>
        <begin position="176"/>
        <end position="203"/>
    </location>
</feature>
<comment type="similarity">
    <text evidence="2">Belongs to the UTP11 family.</text>
</comment>
<comment type="subcellular location">
    <subcellularLocation>
        <location evidence="1">Nucleus</location>
        <location evidence="1">Nucleolus</location>
    </subcellularLocation>
</comment>
<evidence type="ECO:0000313" key="7">
    <source>
        <dbReference type="Proteomes" id="UP000244811"/>
    </source>
</evidence>
<evidence type="ECO:0008006" key="8">
    <source>
        <dbReference type="Google" id="ProtNLM"/>
    </source>
</evidence>
<evidence type="ECO:0000256" key="2">
    <source>
        <dbReference type="ARBA" id="ARBA00008105"/>
    </source>
</evidence>